<evidence type="ECO:0000256" key="2">
    <source>
        <dbReference type="ARBA" id="ARBA00023125"/>
    </source>
</evidence>
<dbReference type="Gene3D" id="1.10.260.40">
    <property type="entry name" value="lambda repressor-like DNA-binding domains"/>
    <property type="match status" value="1"/>
</dbReference>
<dbReference type="Proteomes" id="UP001589748">
    <property type="component" value="Unassembled WGS sequence"/>
</dbReference>
<dbReference type="Pfam" id="PF00356">
    <property type="entry name" value="LacI"/>
    <property type="match status" value="1"/>
</dbReference>
<evidence type="ECO:0000256" key="3">
    <source>
        <dbReference type="ARBA" id="ARBA00023163"/>
    </source>
</evidence>
<dbReference type="CDD" id="cd06267">
    <property type="entry name" value="PBP1_LacI_sugar_binding-like"/>
    <property type="match status" value="1"/>
</dbReference>
<organism evidence="6 7">
    <name type="scientific">Kineococcus gynurae</name>
    <dbReference type="NCBI Taxonomy" id="452979"/>
    <lineage>
        <taxon>Bacteria</taxon>
        <taxon>Bacillati</taxon>
        <taxon>Actinomycetota</taxon>
        <taxon>Actinomycetes</taxon>
        <taxon>Kineosporiales</taxon>
        <taxon>Kineosporiaceae</taxon>
        <taxon>Kineococcus</taxon>
    </lineage>
</organism>
<feature type="region of interest" description="Disordered" evidence="4">
    <location>
        <begin position="339"/>
        <end position="359"/>
    </location>
</feature>
<dbReference type="InterPro" id="IPR001761">
    <property type="entry name" value="Peripla_BP/Lac1_sug-bd_dom"/>
</dbReference>
<evidence type="ECO:0000313" key="7">
    <source>
        <dbReference type="Proteomes" id="UP001589748"/>
    </source>
</evidence>
<keyword evidence="7" id="KW-1185">Reference proteome</keyword>
<evidence type="ECO:0000313" key="6">
    <source>
        <dbReference type="EMBL" id="MFB9378704.1"/>
    </source>
</evidence>
<reference evidence="6 7" key="1">
    <citation type="submission" date="2024-09" db="EMBL/GenBank/DDBJ databases">
        <authorList>
            <person name="Sun Q."/>
            <person name="Mori K."/>
        </authorList>
    </citation>
    <scope>NUCLEOTIDE SEQUENCE [LARGE SCALE GENOMIC DNA]</scope>
    <source>
        <strain evidence="6 7">TISTR 1856</strain>
    </source>
</reference>
<dbReference type="SUPFAM" id="SSF53822">
    <property type="entry name" value="Periplasmic binding protein-like I"/>
    <property type="match status" value="1"/>
</dbReference>
<feature type="compositionally biased region" description="Low complexity" evidence="4">
    <location>
        <begin position="347"/>
        <end position="359"/>
    </location>
</feature>
<dbReference type="PRINTS" id="PR00036">
    <property type="entry name" value="HTHLACI"/>
</dbReference>
<dbReference type="PROSITE" id="PS00356">
    <property type="entry name" value="HTH_LACI_1"/>
    <property type="match status" value="1"/>
</dbReference>
<dbReference type="SMART" id="SM00354">
    <property type="entry name" value="HTH_LACI"/>
    <property type="match status" value="1"/>
</dbReference>
<dbReference type="PANTHER" id="PTHR30146">
    <property type="entry name" value="LACI-RELATED TRANSCRIPTIONAL REPRESSOR"/>
    <property type="match status" value="1"/>
</dbReference>
<dbReference type="InterPro" id="IPR000843">
    <property type="entry name" value="HTH_LacI"/>
</dbReference>
<evidence type="ECO:0000256" key="4">
    <source>
        <dbReference type="SAM" id="MobiDB-lite"/>
    </source>
</evidence>
<dbReference type="Pfam" id="PF00532">
    <property type="entry name" value="Peripla_BP_1"/>
    <property type="match status" value="1"/>
</dbReference>
<name>A0ABV5LXC3_9ACTN</name>
<gene>
    <name evidence="6" type="ORF">ACFFVI_17215</name>
</gene>
<dbReference type="GO" id="GO:0003677">
    <property type="term" value="F:DNA binding"/>
    <property type="evidence" value="ECO:0007669"/>
    <property type="project" value="UniProtKB-KW"/>
</dbReference>
<dbReference type="PANTHER" id="PTHR30146:SF109">
    <property type="entry name" value="HTH-TYPE TRANSCRIPTIONAL REGULATOR GALS"/>
    <property type="match status" value="1"/>
</dbReference>
<dbReference type="InterPro" id="IPR028082">
    <property type="entry name" value="Peripla_BP_I"/>
</dbReference>
<keyword evidence="2 6" id="KW-0238">DNA-binding</keyword>
<dbReference type="PROSITE" id="PS50932">
    <property type="entry name" value="HTH_LACI_2"/>
    <property type="match status" value="1"/>
</dbReference>
<feature type="domain" description="HTH lacI-type" evidence="5">
    <location>
        <begin position="11"/>
        <end position="65"/>
    </location>
</feature>
<sequence length="359" mass="38796">MTRSTDPVPRATMRDVAAQAGVSLKTVSRVVNEEPGVREVVVDRVRSVAAELGYRHHRGASDLRRRGQRTGAIGVLVQDVANDYSARLLRALEDATRARGLILLAASIDEDPDRERHLVGQMLARRVDALVLMATTPRQDYLLPDIRAGLGVVCVDRAPVGVEVDAVTIDNVGGSRAAVERLLDQGHRRVAFLGDLPNLATAHDRFAGFREALANRGAVPDPALVRHGLRTAEEARRAVEEMLTRSAPPTAIFAARNVLTTGCLLALHHDVGRSTPPAIAGFDDMAHLDLVGRPLLIVRQDVEEIGRTAARLLEERLLSPTRRARSVVLAPELVSYGDPGARRRAPATRPGRAGAAANR</sequence>
<keyword evidence="1" id="KW-0805">Transcription regulation</keyword>
<dbReference type="SUPFAM" id="SSF47413">
    <property type="entry name" value="lambda repressor-like DNA-binding domains"/>
    <property type="match status" value="1"/>
</dbReference>
<evidence type="ECO:0000256" key="1">
    <source>
        <dbReference type="ARBA" id="ARBA00023015"/>
    </source>
</evidence>
<dbReference type="EMBL" id="JBHMDM010000009">
    <property type="protein sequence ID" value="MFB9378704.1"/>
    <property type="molecule type" value="Genomic_DNA"/>
</dbReference>
<protein>
    <submittedName>
        <fullName evidence="6">LacI family DNA-binding transcriptional regulator</fullName>
    </submittedName>
</protein>
<dbReference type="InterPro" id="IPR010982">
    <property type="entry name" value="Lambda_DNA-bd_dom_sf"/>
</dbReference>
<dbReference type="Gene3D" id="3.40.50.2300">
    <property type="match status" value="2"/>
</dbReference>
<evidence type="ECO:0000259" key="5">
    <source>
        <dbReference type="PROSITE" id="PS50932"/>
    </source>
</evidence>
<comment type="caution">
    <text evidence="6">The sequence shown here is derived from an EMBL/GenBank/DDBJ whole genome shotgun (WGS) entry which is preliminary data.</text>
</comment>
<dbReference type="RefSeq" id="WP_380139467.1">
    <property type="nucleotide sequence ID" value="NZ_JBHLUI010000011.1"/>
</dbReference>
<accession>A0ABV5LXC3</accession>
<proteinExistence type="predicted"/>
<keyword evidence="3" id="KW-0804">Transcription</keyword>